<accession>A0ABX5SPS4</accession>
<dbReference type="InterPro" id="IPR038385">
    <property type="entry name" value="Sua5/YwlC_C"/>
</dbReference>
<feature type="domain" description="YrdC-like" evidence="14">
    <location>
        <begin position="10"/>
        <end position="196"/>
    </location>
</feature>
<keyword evidence="6 13" id="KW-0808">Transferase</keyword>
<evidence type="ECO:0000256" key="12">
    <source>
        <dbReference type="ARBA" id="ARBA00048366"/>
    </source>
</evidence>
<dbReference type="EMBL" id="CP037939">
    <property type="protein sequence ID" value="QBR48140.1"/>
    <property type="molecule type" value="Genomic_DNA"/>
</dbReference>
<evidence type="ECO:0000256" key="5">
    <source>
        <dbReference type="ARBA" id="ARBA00022490"/>
    </source>
</evidence>
<keyword evidence="8 13" id="KW-0548">Nucleotidyltransferase</keyword>
<evidence type="ECO:0000313" key="16">
    <source>
        <dbReference type="Proteomes" id="UP000295756"/>
    </source>
</evidence>
<dbReference type="RefSeq" id="WP_013103570.1">
    <property type="nucleotide sequence ID" value="NZ_CP037939.1"/>
</dbReference>
<dbReference type="Pfam" id="PF01300">
    <property type="entry name" value="Sua5_yciO_yrdC"/>
    <property type="match status" value="1"/>
</dbReference>
<evidence type="ECO:0000256" key="6">
    <source>
        <dbReference type="ARBA" id="ARBA00022679"/>
    </source>
</evidence>
<dbReference type="PIRSF" id="PIRSF004930">
    <property type="entry name" value="Tln_factor_SUA5"/>
    <property type="match status" value="1"/>
</dbReference>
<dbReference type="PANTHER" id="PTHR17490">
    <property type="entry name" value="SUA5"/>
    <property type="match status" value="1"/>
</dbReference>
<keyword evidence="5 13" id="KW-0963">Cytoplasm</keyword>
<evidence type="ECO:0000256" key="9">
    <source>
        <dbReference type="ARBA" id="ARBA00022741"/>
    </source>
</evidence>
<comment type="catalytic activity">
    <reaction evidence="12 13">
        <text>L-threonine + hydrogencarbonate + ATP = L-threonylcarbamoyladenylate + diphosphate + H2O</text>
        <dbReference type="Rhea" id="RHEA:36407"/>
        <dbReference type="ChEBI" id="CHEBI:15377"/>
        <dbReference type="ChEBI" id="CHEBI:17544"/>
        <dbReference type="ChEBI" id="CHEBI:30616"/>
        <dbReference type="ChEBI" id="CHEBI:33019"/>
        <dbReference type="ChEBI" id="CHEBI:57926"/>
        <dbReference type="ChEBI" id="CHEBI:73682"/>
        <dbReference type="EC" id="2.7.7.87"/>
    </reaction>
</comment>
<dbReference type="InterPro" id="IPR050156">
    <property type="entry name" value="TC-AMP_synthase_SUA5"/>
</dbReference>
<dbReference type="InterPro" id="IPR010923">
    <property type="entry name" value="T(6)A37_SUA5"/>
</dbReference>
<proteinExistence type="inferred from homology"/>
<evidence type="ECO:0000313" key="15">
    <source>
        <dbReference type="EMBL" id="QBR48140.1"/>
    </source>
</evidence>
<dbReference type="InterPro" id="IPR006070">
    <property type="entry name" value="Sua5-like_dom"/>
</dbReference>
<dbReference type="PROSITE" id="PS51163">
    <property type="entry name" value="YRDC"/>
    <property type="match status" value="1"/>
</dbReference>
<reference evidence="15 16" key="1">
    <citation type="submission" date="2019-03" db="EMBL/GenBank/DDBJ databases">
        <title>Complete Genome Sequence of Leuconostoc kimchii strain NKJ218 Isolated from Homemade Kimchi.</title>
        <authorList>
            <person name="Jung J.Y."/>
            <person name="Jin H.M."/>
            <person name="Jung J.-W."/>
            <person name="Lee S.-Y."/>
            <person name="Ryu B.-G."/>
            <person name="Han S.-S."/>
            <person name="Kang H.K."/>
            <person name="Choi H.W."/>
            <person name="Chung E.J."/>
            <person name="Choi K.-M."/>
        </authorList>
    </citation>
    <scope>NUCLEOTIDE SEQUENCE [LARGE SCALE GENOMIC DNA]</scope>
    <source>
        <strain evidence="15 16">NKJ218</strain>
    </source>
</reference>
<evidence type="ECO:0000256" key="8">
    <source>
        <dbReference type="ARBA" id="ARBA00022695"/>
    </source>
</evidence>
<evidence type="ECO:0000256" key="3">
    <source>
        <dbReference type="ARBA" id="ARBA00012584"/>
    </source>
</evidence>
<dbReference type="Proteomes" id="UP000295756">
    <property type="component" value="Chromosome"/>
</dbReference>
<name>A0ABX5SPS4_9LACO</name>
<keyword evidence="16" id="KW-1185">Reference proteome</keyword>
<evidence type="ECO:0000256" key="2">
    <source>
        <dbReference type="ARBA" id="ARBA00007663"/>
    </source>
</evidence>
<keyword evidence="10 13" id="KW-0067">ATP-binding</keyword>
<evidence type="ECO:0000256" key="4">
    <source>
        <dbReference type="ARBA" id="ARBA00015492"/>
    </source>
</evidence>
<dbReference type="SUPFAM" id="SSF55821">
    <property type="entry name" value="YrdC/RibB"/>
    <property type="match status" value="1"/>
</dbReference>
<dbReference type="Gene3D" id="3.40.50.11030">
    <property type="entry name" value="Threonylcarbamoyl-AMP synthase, C-terminal domain"/>
    <property type="match status" value="1"/>
</dbReference>
<dbReference type="InterPro" id="IPR005145">
    <property type="entry name" value="Sua5_C"/>
</dbReference>
<keyword evidence="9 13" id="KW-0547">Nucleotide-binding</keyword>
<evidence type="ECO:0000256" key="11">
    <source>
        <dbReference type="ARBA" id="ARBA00029774"/>
    </source>
</evidence>
<dbReference type="PANTHER" id="PTHR17490:SF16">
    <property type="entry name" value="THREONYLCARBAMOYL-AMP SYNTHASE"/>
    <property type="match status" value="1"/>
</dbReference>
<evidence type="ECO:0000256" key="7">
    <source>
        <dbReference type="ARBA" id="ARBA00022694"/>
    </source>
</evidence>
<dbReference type="Gene3D" id="3.90.870.10">
    <property type="entry name" value="DHBP synthase"/>
    <property type="match status" value="1"/>
</dbReference>
<comment type="subcellular location">
    <subcellularLocation>
        <location evidence="1 13">Cytoplasm</location>
    </subcellularLocation>
</comment>
<evidence type="ECO:0000256" key="1">
    <source>
        <dbReference type="ARBA" id="ARBA00004496"/>
    </source>
</evidence>
<sequence length="337" mass="35891">MKTTIFTTDQQALAKASALLKAGEVVAFPTETVYGLGADATNDLAVKKVFTAKGRPADNPLIMTVADVSQLEAYVTISEAAQKLMTQFWPGSLTIILPIITGQVSMLVTGGLQTVAFRLPANDVTRELIRMTGVPLVGPSANLSGKPSPTTAQHVWHDMQGKISGIVDDGPTMVGVESTVVDMSAAVPTILRPGAVTQNQLQEALGVAVIDATSTTSVASDVTPKAPGMKYRHYAPDKKVVMFDRLDALDLKLTLQKNDVVMAQDATIAGMQLPLSQTWSLGETLENATEQLFAGLRFYDDDDEVAIIYVEKMPPVGIGKAFNNRLAKAAGNQEFNG</sequence>
<evidence type="ECO:0000256" key="13">
    <source>
        <dbReference type="PIRNR" id="PIRNR004930"/>
    </source>
</evidence>
<dbReference type="EC" id="2.7.7.87" evidence="3 13"/>
<comment type="function">
    <text evidence="13">Required for the formation of a threonylcarbamoyl group on adenosine at position 37 (t(6)A37) in tRNAs that read codons beginning with adenine.</text>
</comment>
<protein>
    <recommendedName>
        <fullName evidence="4 13">Threonylcarbamoyl-AMP synthase</fullName>
        <shortName evidence="13">TC-AMP synthase</shortName>
        <ecNumber evidence="3 13">2.7.7.87</ecNumber>
    </recommendedName>
    <alternativeName>
        <fullName evidence="11 13">L-threonylcarbamoyladenylate synthase</fullName>
    </alternativeName>
</protein>
<gene>
    <name evidence="15" type="ORF">EW139_08375</name>
</gene>
<dbReference type="Pfam" id="PF03481">
    <property type="entry name" value="Sua5_C"/>
    <property type="match status" value="1"/>
</dbReference>
<dbReference type="InterPro" id="IPR017945">
    <property type="entry name" value="DHBP_synth_RibB-like_a/b_dom"/>
</dbReference>
<evidence type="ECO:0000259" key="14">
    <source>
        <dbReference type="PROSITE" id="PS51163"/>
    </source>
</evidence>
<keyword evidence="7 13" id="KW-0819">tRNA processing</keyword>
<evidence type="ECO:0000256" key="10">
    <source>
        <dbReference type="ARBA" id="ARBA00022840"/>
    </source>
</evidence>
<organism evidence="15 16">
    <name type="scientific">Leuconostoc kimchii</name>
    <dbReference type="NCBI Taxonomy" id="136609"/>
    <lineage>
        <taxon>Bacteria</taxon>
        <taxon>Bacillati</taxon>
        <taxon>Bacillota</taxon>
        <taxon>Bacilli</taxon>
        <taxon>Lactobacillales</taxon>
        <taxon>Lactobacillaceae</taxon>
        <taxon>Leuconostoc</taxon>
    </lineage>
</organism>
<comment type="similarity">
    <text evidence="2 13">Belongs to the SUA5 family.</text>
</comment>
<dbReference type="NCBIfam" id="TIGR00057">
    <property type="entry name" value="L-threonylcarbamoyladenylate synthase"/>
    <property type="match status" value="1"/>
</dbReference>